<dbReference type="InterPro" id="IPR029044">
    <property type="entry name" value="Nucleotide-diphossugar_trans"/>
</dbReference>
<evidence type="ECO:0000256" key="10">
    <source>
        <dbReference type="ARBA" id="ARBA00023316"/>
    </source>
</evidence>
<comment type="similarity">
    <text evidence="2 12">Belongs to the glycosyltransferase 43 family.</text>
</comment>
<dbReference type="GO" id="GO:0015018">
    <property type="term" value="F:galactosylgalactosylxylosylprotein 3-beta-glucuronosyltransferase activity"/>
    <property type="evidence" value="ECO:0007669"/>
    <property type="project" value="InterPro"/>
</dbReference>
<dbReference type="Proteomes" id="UP000027120">
    <property type="component" value="Unassembled WGS sequence"/>
</dbReference>
<feature type="site" description="Interaction with galactose moiety of substrate glycoprotein" evidence="11">
    <location>
        <position position="61"/>
    </location>
</feature>
<keyword evidence="10 12" id="KW-0961">Cell wall biogenesis/degradation</keyword>
<keyword evidence="8" id="KW-0472">Membrane</keyword>
<keyword evidence="14" id="KW-1185">Reference proteome</keyword>
<accession>A0A067D9X0</accession>
<proteinExistence type="inferred from homology"/>
<evidence type="ECO:0000256" key="4">
    <source>
        <dbReference type="ARBA" id="ARBA00022692"/>
    </source>
</evidence>
<dbReference type="EC" id="2.4.-.-" evidence="12"/>
<dbReference type="SMR" id="A0A067D9X0"/>
<evidence type="ECO:0000256" key="2">
    <source>
        <dbReference type="ARBA" id="ARBA00007706"/>
    </source>
</evidence>
<dbReference type="PANTHER" id="PTHR10896:SF59">
    <property type="entry name" value="BETA-1,4-XYLOSYLTRANSFERASE IRX9"/>
    <property type="match status" value="1"/>
</dbReference>
<dbReference type="STRING" id="2711.A0A067D9X0"/>
<keyword evidence="6" id="KW-1133">Transmembrane helix</keyword>
<evidence type="ECO:0000256" key="3">
    <source>
        <dbReference type="ARBA" id="ARBA00022679"/>
    </source>
</evidence>
<dbReference type="SUPFAM" id="SSF53448">
    <property type="entry name" value="Nucleotide-diphospho-sugar transferases"/>
    <property type="match status" value="1"/>
</dbReference>
<dbReference type="PANTHER" id="PTHR10896">
    <property type="entry name" value="GALACTOSYLGALACTOSYLXYLOSYLPROTEIN 3-BETA-GLUCURONOSYLTRANSFERASE BETA-1,3-GLUCURONYLTRANSFERASE"/>
    <property type="match status" value="1"/>
</dbReference>
<evidence type="ECO:0000256" key="1">
    <source>
        <dbReference type="ARBA" id="ARBA00004323"/>
    </source>
</evidence>
<evidence type="ECO:0000256" key="9">
    <source>
        <dbReference type="ARBA" id="ARBA00023180"/>
    </source>
</evidence>
<comment type="subcellular location">
    <subcellularLocation>
        <location evidence="1 12">Golgi apparatus membrane</location>
        <topology evidence="1 12">Single-pass type II membrane protein</topology>
    </subcellularLocation>
</comment>
<keyword evidence="5 12" id="KW-0735">Signal-anchor</keyword>
<evidence type="ECO:0000256" key="12">
    <source>
        <dbReference type="RuleBase" id="RU363127"/>
    </source>
</evidence>
<evidence type="ECO:0000256" key="8">
    <source>
        <dbReference type="ARBA" id="ARBA00023136"/>
    </source>
</evidence>
<dbReference type="GO" id="GO:0000139">
    <property type="term" value="C:Golgi membrane"/>
    <property type="evidence" value="ECO:0007669"/>
    <property type="project" value="UniProtKB-SubCell"/>
</dbReference>
<keyword evidence="3 12" id="KW-0808">Transferase</keyword>
<evidence type="ECO:0000313" key="13">
    <source>
        <dbReference type="EMBL" id="KDO35787.1"/>
    </source>
</evidence>
<protein>
    <recommendedName>
        <fullName evidence="12">Glycosyltransferases</fullName>
        <ecNumber evidence="12">2.4.-.-</ecNumber>
    </recommendedName>
</protein>
<keyword evidence="9" id="KW-0325">Glycoprotein</keyword>
<dbReference type="PaxDb" id="2711-XP_006480661.1"/>
<dbReference type="GO" id="GO:0071555">
    <property type="term" value="P:cell wall organization"/>
    <property type="evidence" value="ECO:0007669"/>
    <property type="project" value="UniProtKB-KW"/>
</dbReference>
<evidence type="ECO:0000256" key="11">
    <source>
        <dbReference type="PIRSR" id="PIRSR605027-4"/>
    </source>
</evidence>
<gene>
    <name evidence="13" type="ORF">CISIN_1g042066mg</name>
</gene>
<dbReference type="eggNOG" id="KOG1476">
    <property type="taxonomic scope" value="Eukaryota"/>
</dbReference>
<evidence type="ECO:0000256" key="7">
    <source>
        <dbReference type="ARBA" id="ARBA00023034"/>
    </source>
</evidence>
<evidence type="ECO:0000256" key="6">
    <source>
        <dbReference type="ARBA" id="ARBA00022989"/>
    </source>
</evidence>
<comment type="function">
    <text evidence="12">Involved in the synthesis of glucuronoxylan hemicellulose in secondary cell walls.</text>
</comment>
<dbReference type="InterPro" id="IPR005027">
    <property type="entry name" value="Glyco_trans_43"/>
</dbReference>
<feature type="non-terminal residue" evidence="13">
    <location>
        <position position="1"/>
    </location>
</feature>
<reference evidence="13 14" key="1">
    <citation type="submission" date="2014-04" db="EMBL/GenBank/DDBJ databases">
        <authorList>
            <consortium name="International Citrus Genome Consortium"/>
            <person name="Gmitter F."/>
            <person name="Chen C."/>
            <person name="Farmerie W."/>
            <person name="Harkins T."/>
            <person name="Desany B."/>
            <person name="Mohiuddin M."/>
            <person name="Kodira C."/>
            <person name="Borodovsky M."/>
            <person name="Lomsadze A."/>
            <person name="Burns P."/>
            <person name="Jenkins J."/>
            <person name="Prochnik S."/>
            <person name="Shu S."/>
            <person name="Chapman J."/>
            <person name="Pitluck S."/>
            <person name="Schmutz J."/>
            <person name="Rokhsar D."/>
        </authorList>
    </citation>
    <scope>NUCLEOTIDE SEQUENCE</scope>
</reference>
<dbReference type="EMBL" id="KK797436">
    <property type="protein sequence ID" value="KDO35787.1"/>
    <property type="molecule type" value="Genomic_DNA"/>
</dbReference>
<dbReference type="Gene3D" id="3.90.550.10">
    <property type="entry name" value="Spore Coat Polysaccharide Biosynthesis Protein SpsA, Chain A"/>
    <property type="match status" value="1"/>
</dbReference>
<name>A0A067D9X0_CITSI</name>
<dbReference type="Pfam" id="PF03360">
    <property type="entry name" value="Glyco_transf_43"/>
    <property type="match status" value="1"/>
</dbReference>
<dbReference type="AlphaFoldDB" id="A0A067D9X0"/>
<keyword evidence="7 12" id="KW-0333">Golgi apparatus</keyword>
<keyword evidence="4" id="KW-0812">Transmembrane</keyword>
<evidence type="ECO:0000313" key="14">
    <source>
        <dbReference type="Proteomes" id="UP000027120"/>
    </source>
</evidence>
<evidence type="ECO:0000256" key="5">
    <source>
        <dbReference type="ARBA" id="ARBA00022968"/>
    </source>
</evidence>
<sequence>DHQRNVALKHIEHHRLSGIVHFAGVSNVYDLAFFDELRDIEVYGAWPVALLSANKQKVIIEGPVCDSSQVIGWHLKKLNNETDAKPPIHVSSFAFNSSILWDPERWGRPSSVQQTSQVKTPYLLRMFGYECFSNTLGNHQTNKVFIV</sequence>
<organism evidence="13 14">
    <name type="scientific">Citrus sinensis</name>
    <name type="common">Sweet orange</name>
    <name type="synonym">Citrus aurantium var. sinensis</name>
    <dbReference type="NCBI Taxonomy" id="2711"/>
    <lineage>
        <taxon>Eukaryota</taxon>
        <taxon>Viridiplantae</taxon>
        <taxon>Streptophyta</taxon>
        <taxon>Embryophyta</taxon>
        <taxon>Tracheophyta</taxon>
        <taxon>Spermatophyta</taxon>
        <taxon>Magnoliopsida</taxon>
        <taxon>eudicotyledons</taxon>
        <taxon>Gunneridae</taxon>
        <taxon>Pentapetalae</taxon>
        <taxon>rosids</taxon>
        <taxon>malvids</taxon>
        <taxon>Sapindales</taxon>
        <taxon>Rutaceae</taxon>
        <taxon>Aurantioideae</taxon>
        <taxon>Citrus</taxon>
    </lineage>
</organism>